<dbReference type="EMBL" id="JAHQCW010000034">
    <property type="protein sequence ID" value="MBU9738390.1"/>
    <property type="molecule type" value="Genomic_DNA"/>
</dbReference>
<dbReference type="AlphaFoldDB" id="A0A949NIN4"/>
<dbReference type="InterPro" id="IPR017853">
    <property type="entry name" value="GH"/>
</dbReference>
<comment type="similarity">
    <text evidence="2">Belongs to the glycosyl hydrolase 2 family.</text>
</comment>
<dbReference type="Gene3D" id="3.20.20.80">
    <property type="entry name" value="Glycosidases"/>
    <property type="match status" value="1"/>
</dbReference>
<dbReference type="InterPro" id="IPR008979">
    <property type="entry name" value="Galactose-bd-like_sf"/>
</dbReference>
<accession>A0A949NIN4</accession>
<evidence type="ECO:0000256" key="4">
    <source>
        <dbReference type="ARBA" id="ARBA00022801"/>
    </source>
</evidence>
<evidence type="ECO:0000256" key="1">
    <source>
        <dbReference type="ARBA" id="ARBA00001412"/>
    </source>
</evidence>
<organism evidence="7 8">
    <name type="scientific">Diplocloster agilis</name>
    <dbReference type="NCBI Taxonomy" id="2850323"/>
    <lineage>
        <taxon>Bacteria</taxon>
        <taxon>Bacillati</taxon>
        <taxon>Bacillota</taxon>
        <taxon>Clostridia</taxon>
        <taxon>Lachnospirales</taxon>
        <taxon>Lachnospiraceae</taxon>
        <taxon>Diplocloster</taxon>
    </lineage>
</organism>
<dbReference type="Proteomes" id="UP000712157">
    <property type="component" value="Unassembled WGS sequence"/>
</dbReference>
<dbReference type="Gene3D" id="2.60.40.10">
    <property type="entry name" value="Immunoglobulins"/>
    <property type="match status" value="1"/>
</dbReference>
<dbReference type="Pfam" id="PF00703">
    <property type="entry name" value="Glyco_hydro_2"/>
    <property type="match status" value="1"/>
</dbReference>
<sequence>MLKKMDLSGTFEFAMGKNHYILKMDQEEFHPGQKYGDKKKEDRLFVDEPLPDILADQIELPSTTEMSGKGEILVNSKETLHLSRLRPFTGKCYYKKSVRIPKSWEGKGIRLTLERTKYTRVFWDRALVSGSHEFLIPQEHLLSRACAAGEHELFIEVDNHLAPYPDFPEELYEGHQFSEHTQTNWNGILGNIYLEALESAWFTEFYKKSDQNGELCISAGISSESAAKVEFRITANIPKAYTKEVNTKERCAEQLSTQNAQVKETYFTEVRFQEILSEGQNRKEFTIKLPNKLRCWDEFSPNLYEITVEMRRDGMLLDTKKLRTGHRTIKRQGKTILLNGNPVFLRGNIDCAIFPKTGAAPMEKSSWERLFRILRDYGMNHCRFHSWCPPEEAFEAADERGIYLQVELSCFAAELNRDKERALEGCLYRYLENQGQTVLKAYGSHPSFLIFAVGNEMNGELAAFEQLIRGYREVRDDLLFTQGANNFLETPVCSREDDLWVIMRTAQAGGNIRASFSHNDLPLGHIQGKERQNTMHTYEEPLRASGLPLLSHEVGQYQVFPDLNEGDSYQGTAIMTALNVYRDDLEKTGLLDQAEPFRQACAKLVWRCYKEDIEAILRTPGMSGFQLLSLQDFPGQGTALIGMFNSLWQEKGILPSERWREFCNDTVVMAKMPSYVYRTGDRIPVTVVVCHYGREDICGDVRVRIRGASAALEQFLPCHTVKRGETVELGTLSFDTSGIDKPEQVCLELAYAGRQNHYDLWIYPPGRIEPHDCVIHRWDQEAARRLEQGETLVLFSADLENSVEMGFAPDFWCYPMFRQATDQKGLPPAPGTMGLLIDERHPALAQFPTEYFSNWQWQPVAVRSRPVCITDSQAPVHMIVQGIDHVSRNNRLGLLFEVMLRHGRLIVCTCEPEKYPDIPEMCQLYQSILDYALNEG</sequence>
<comment type="caution">
    <text evidence="7">The sequence shown here is derived from an EMBL/GenBank/DDBJ whole genome shotgun (WGS) entry which is preliminary data.</text>
</comment>
<dbReference type="EC" id="3.2.1.23" evidence="3"/>
<dbReference type="InterPro" id="IPR013783">
    <property type="entry name" value="Ig-like_fold"/>
</dbReference>
<dbReference type="SUPFAM" id="SSF49785">
    <property type="entry name" value="Galactose-binding domain-like"/>
    <property type="match status" value="1"/>
</dbReference>
<evidence type="ECO:0000313" key="8">
    <source>
        <dbReference type="Proteomes" id="UP000712157"/>
    </source>
</evidence>
<keyword evidence="4" id="KW-0378">Hydrolase</keyword>
<dbReference type="PANTHER" id="PTHR46323">
    <property type="entry name" value="BETA-GALACTOSIDASE"/>
    <property type="match status" value="1"/>
</dbReference>
<dbReference type="GO" id="GO:0009341">
    <property type="term" value="C:beta-galactosidase complex"/>
    <property type="evidence" value="ECO:0007669"/>
    <property type="project" value="TreeGrafter"/>
</dbReference>
<dbReference type="SUPFAM" id="SSF51445">
    <property type="entry name" value="(Trans)glycosidases"/>
    <property type="match status" value="1"/>
</dbReference>
<dbReference type="PANTHER" id="PTHR46323:SF2">
    <property type="entry name" value="BETA-GALACTOSIDASE"/>
    <property type="match status" value="1"/>
</dbReference>
<keyword evidence="5" id="KW-0326">Glycosidase</keyword>
<evidence type="ECO:0000313" key="7">
    <source>
        <dbReference type="EMBL" id="MBU9738390.1"/>
    </source>
</evidence>
<name>A0A949NIN4_9FIRM</name>
<evidence type="ECO:0000256" key="3">
    <source>
        <dbReference type="ARBA" id="ARBA00012756"/>
    </source>
</evidence>
<reference evidence="7" key="1">
    <citation type="submission" date="2021-06" db="EMBL/GenBank/DDBJ databases">
        <title>Description of novel taxa of the family Lachnospiraceae.</title>
        <authorList>
            <person name="Chaplin A.V."/>
            <person name="Sokolova S.R."/>
            <person name="Pikina A.P."/>
            <person name="Korzhanova M."/>
            <person name="Belova V."/>
            <person name="Korostin D."/>
            <person name="Efimov B.A."/>
        </authorList>
    </citation>
    <scope>NUCLEOTIDE SEQUENCE</scope>
    <source>
        <strain evidence="7">ASD5720</strain>
    </source>
</reference>
<gene>
    <name evidence="7" type="ORF">KTH89_17745</name>
</gene>
<feature type="domain" description="Glycoside hydrolase family 2 immunoglobulin-like beta-sandwich" evidence="6">
    <location>
        <begin position="208"/>
        <end position="327"/>
    </location>
</feature>
<dbReference type="GO" id="GO:0004565">
    <property type="term" value="F:beta-galactosidase activity"/>
    <property type="evidence" value="ECO:0007669"/>
    <property type="project" value="UniProtKB-EC"/>
</dbReference>
<protein>
    <recommendedName>
        <fullName evidence="3">beta-galactosidase</fullName>
        <ecNumber evidence="3">3.2.1.23</ecNumber>
    </recommendedName>
</protein>
<evidence type="ECO:0000256" key="5">
    <source>
        <dbReference type="ARBA" id="ARBA00023295"/>
    </source>
</evidence>
<comment type="catalytic activity">
    <reaction evidence="1">
        <text>Hydrolysis of terminal non-reducing beta-D-galactose residues in beta-D-galactosides.</text>
        <dbReference type="EC" id="3.2.1.23"/>
    </reaction>
</comment>
<dbReference type="InterPro" id="IPR050347">
    <property type="entry name" value="Bact_Beta-galactosidase"/>
</dbReference>
<dbReference type="Gene3D" id="2.60.120.260">
    <property type="entry name" value="Galactose-binding domain-like"/>
    <property type="match status" value="1"/>
</dbReference>
<dbReference type="RefSeq" id="WP_238722584.1">
    <property type="nucleotide sequence ID" value="NZ_JAHQCW010000034.1"/>
</dbReference>
<evidence type="ECO:0000259" key="6">
    <source>
        <dbReference type="Pfam" id="PF00703"/>
    </source>
</evidence>
<evidence type="ECO:0000256" key="2">
    <source>
        <dbReference type="ARBA" id="ARBA00007401"/>
    </source>
</evidence>
<dbReference type="GO" id="GO:0005990">
    <property type="term" value="P:lactose catabolic process"/>
    <property type="evidence" value="ECO:0007669"/>
    <property type="project" value="TreeGrafter"/>
</dbReference>
<keyword evidence="8" id="KW-1185">Reference proteome</keyword>
<proteinExistence type="inferred from homology"/>
<dbReference type="InterPro" id="IPR006102">
    <property type="entry name" value="Ig-like_GH2"/>
</dbReference>